<sequence length="485" mass="55066">MERLDTDHKYILELKMWNKQSFIRPDDPYRGLPVYTREHHHTLSDAFSSLLLVDIKAFEKYSDTVFSTGRHYESARIISADNEALILEVNIVPIQDVLAMDIPAGIYFSVSDQISSFEESANLDLSEFRFYEGDSNCLLIASYNYSFADGLVINIDHAYDKMVEKARTHESQRIFSEEEWKYQIKLTQQVGEHLDHIYKTSYHYPELKPALNDLLQVNLHLLDDNIVETENTEIWINEAVITEREGATLVGLITANYESNPSNVSEPGIHLQCYQTVEEFEKKYNVDLSALGNYGQNDNFLLLANYTGSYDSLIPTVAFKQLQRTLAGAESQANLDAESPVTLQIEWKVNTSQVANEITAPPDLISNMAFSTPVEALSYLVEQISTTDFQINIENAVLYKDGKEIMRLLKPEGEKTPLSNGVFIEVNPEHLSLDMLKVLVPHISKGWPQADTYFLIAGKGEEARRILTNNIRRIKPIGKGKGNKI</sequence>
<name>A0ABV2T8S2_9BACT</name>
<dbReference type="Proteomes" id="UP001549749">
    <property type="component" value="Unassembled WGS sequence"/>
</dbReference>
<dbReference type="RefSeq" id="WP_354661997.1">
    <property type="nucleotide sequence ID" value="NZ_JBEXAC010000002.1"/>
</dbReference>
<proteinExistence type="predicted"/>
<evidence type="ECO:0000313" key="2">
    <source>
        <dbReference type="Proteomes" id="UP001549749"/>
    </source>
</evidence>
<dbReference type="EMBL" id="JBEXAC010000002">
    <property type="protein sequence ID" value="MET6999433.1"/>
    <property type="molecule type" value="Genomic_DNA"/>
</dbReference>
<organism evidence="1 2">
    <name type="scientific">Chitinophaga defluvii</name>
    <dbReference type="NCBI Taxonomy" id="3163343"/>
    <lineage>
        <taxon>Bacteria</taxon>
        <taxon>Pseudomonadati</taxon>
        <taxon>Bacteroidota</taxon>
        <taxon>Chitinophagia</taxon>
        <taxon>Chitinophagales</taxon>
        <taxon>Chitinophagaceae</taxon>
        <taxon>Chitinophaga</taxon>
    </lineage>
</organism>
<keyword evidence="2" id="KW-1185">Reference proteome</keyword>
<gene>
    <name evidence="1" type="ORF">ABR189_18740</name>
</gene>
<accession>A0ABV2T8S2</accession>
<evidence type="ECO:0000313" key="1">
    <source>
        <dbReference type="EMBL" id="MET6999433.1"/>
    </source>
</evidence>
<reference evidence="1 2" key="1">
    <citation type="submission" date="2024-06" db="EMBL/GenBank/DDBJ databases">
        <title>Chitinophaga defluvii sp. nov., isolated from municipal sewage.</title>
        <authorList>
            <person name="Zhang L."/>
        </authorList>
    </citation>
    <scope>NUCLEOTIDE SEQUENCE [LARGE SCALE GENOMIC DNA]</scope>
    <source>
        <strain evidence="1 2">H8</strain>
    </source>
</reference>
<protein>
    <submittedName>
        <fullName evidence="1">Uncharacterized protein</fullName>
    </submittedName>
</protein>
<comment type="caution">
    <text evidence="1">The sequence shown here is derived from an EMBL/GenBank/DDBJ whole genome shotgun (WGS) entry which is preliminary data.</text>
</comment>